<keyword evidence="5" id="KW-1185">Reference proteome</keyword>
<dbReference type="EMBL" id="JAPWIE010000001">
    <property type="protein sequence ID" value="MCZ4548613.1"/>
    <property type="molecule type" value="Genomic_DNA"/>
</dbReference>
<reference evidence="4" key="1">
    <citation type="submission" date="2022-12" db="EMBL/GenBank/DDBJ databases">
        <authorList>
            <person name="Krivoruchko A.V."/>
            <person name="Elkin A."/>
        </authorList>
    </citation>
    <scope>NUCLEOTIDE SEQUENCE</scope>
    <source>
        <strain evidence="4">IEGM 1388</strain>
    </source>
</reference>
<dbReference type="SUPFAM" id="SSF51556">
    <property type="entry name" value="Metallo-dependent hydrolases"/>
    <property type="match status" value="1"/>
</dbReference>
<evidence type="ECO:0000256" key="1">
    <source>
        <dbReference type="ARBA" id="ARBA00022723"/>
    </source>
</evidence>
<dbReference type="InterPro" id="IPR001559">
    <property type="entry name" value="Phosphotriesterase"/>
</dbReference>
<dbReference type="Gene3D" id="3.20.20.140">
    <property type="entry name" value="Metal-dependent hydrolases"/>
    <property type="match status" value="1"/>
</dbReference>
<name>A0ABT4MNN4_GORRU</name>
<evidence type="ECO:0000256" key="3">
    <source>
        <dbReference type="PROSITE-ProRule" id="PRU00679"/>
    </source>
</evidence>
<dbReference type="Proteomes" id="UP001067235">
    <property type="component" value="Unassembled WGS sequence"/>
</dbReference>
<organism evidence="4 5">
    <name type="scientific">Gordonia rubripertincta</name>
    <name type="common">Rhodococcus corallinus</name>
    <dbReference type="NCBI Taxonomy" id="36822"/>
    <lineage>
        <taxon>Bacteria</taxon>
        <taxon>Bacillati</taxon>
        <taxon>Actinomycetota</taxon>
        <taxon>Actinomycetes</taxon>
        <taxon>Mycobacteriales</taxon>
        <taxon>Gordoniaceae</taxon>
        <taxon>Gordonia</taxon>
    </lineage>
</organism>
<dbReference type="PROSITE" id="PS01322">
    <property type="entry name" value="PHOSPHOTRIESTERASE_1"/>
    <property type="match status" value="1"/>
</dbReference>
<gene>
    <name evidence="4" type="ORF">O4213_01370</name>
</gene>
<dbReference type="PANTHER" id="PTHR10819">
    <property type="entry name" value="PHOSPHOTRIESTERASE-RELATED"/>
    <property type="match status" value="1"/>
</dbReference>
<proteinExistence type="inferred from homology"/>
<sequence length="331" mass="36729">MTTTTSATVDTATGAVPIADLGRTLMHEHIFVTSPEVQQNWPDYPEQWSEDEQIADAVRKLSDLKAAGFDTLVDLTVIGLGRYIPRVVKVAEQSEVNIILATGAYVLSELPVYFHYRGPGTPAGGPDRLAEFFVRDITEGMTGTSARASILKCVTDEAGLTKDVERVLRSVAFAHRETGVPITTHTHSGLRRGLDQQQVFLDEGVDLSRVVIGHSGDTDDYEYLQMLADRGSYLGMDRFGLETVSFDKRVGIVAEMCRRGYASKMVLSHDTSCFSDMSDPVRRRQLNPRWKWTHIAEDVVPALLKCGVEQSDIDMMLIENPQRIFAVRGGY</sequence>
<keyword evidence="2" id="KW-0378">Hydrolase</keyword>
<dbReference type="PANTHER" id="PTHR10819:SF3">
    <property type="entry name" value="PHOSPHOTRIESTERASE-RELATED PROTEIN"/>
    <property type="match status" value="1"/>
</dbReference>
<dbReference type="Pfam" id="PF02126">
    <property type="entry name" value="PTE"/>
    <property type="match status" value="1"/>
</dbReference>
<keyword evidence="1" id="KW-0479">Metal-binding</keyword>
<evidence type="ECO:0000313" key="4">
    <source>
        <dbReference type="EMBL" id="MCZ4548613.1"/>
    </source>
</evidence>
<protein>
    <submittedName>
        <fullName evidence="4">Phosphotriesterase-related protein</fullName>
    </submittedName>
</protein>
<dbReference type="InterPro" id="IPR017947">
    <property type="entry name" value="AryldialkylPase_Zn-BS"/>
</dbReference>
<dbReference type="RefSeq" id="WP_301569104.1">
    <property type="nucleotide sequence ID" value="NZ_JAPWIE010000001.1"/>
</dbReference>
<dbReference type="PROSITE" id="PS51347">
    <property type="entry name" value="PHOSPHOTRIESTERASE_2"/>
    <property type="match status" value="1"/>
</dbReference>
<feature type="modified residue" description="N6-carboxylysine" evidence="3">
    <location>
        <position position="152"/>
    </location>
</feature>
<comment type="caution">
    <text evidence="4">The sequence shown here is derived from an EMBL/GenBank/DDBJ whole genome shotgun (WGS) entry which is preliminary data.</text>
</comment>
<comment type="similarity">
    <text evidence="3">Belongs to the metallo-dependent hydrolases superfamily. Phosphotriesterase family.</text>
</comment>
<evidence type="ECO:0000313" key="5">
    <source>
        <dbReference type="Proteomes" id="UP001067235"/>
    </source>
</evidence>
<accession>A0ABT4MNN4</accession>
<dbReference type="InterPro" id="IPR032466">
    <property type="entry name" value="Metal_Hydrolase"/>
</dbReference>
<evidence type="ECO:0000256" key="2">
    <source>
        <dbReference type="ARBA" id="ARBA00022801"/>
    </source>
</evidence>